<dbReference type="AlphaFoldDB" id="A0A3R7MSC0"/>
<evidence type="ECO:0000313" key="10">
    <source>
        <dbReference type="Proteomes" id="UP000283509"/>
    </source>
</evidence>
<keyword evidence="2" id="KW-0479">Metal-binding</keyword>
<dbReference type="GO" id="GO:0043565">
    <property type="term" value="F:sequence-specific DNA binding"/>
    <property type="evidence" value="ECO:0007669"/>
    <property type="project" value="UniProtKB-ARBA"/>
</dbReference>
<gene>
    <name evidence="9" type="ORF">C7M84_022136</name>
</gene>
<dbReference type="GO" id="GO:0005634">
    <property type="term" value="C:nucleus"/>
    <property type="evidence" value="ECO:0007669"/>
    <property type="project" value="UniProtKB-SubCell"/>
</dbReference>
<evidence type="ECO:0000256" key="5">
    <source>
        <dbReference type="ARBA" id="ARBA00022833"/>
    </source>
</evidence>
<dbReference type="PANTHER" id="PTHR24394">
    <property type="entry name" value="ZINC FINGER PROTEIN"/>
    <property type="match status" value="1"/>
</dbReference>
<accession>A0A3R7MSC0</accession>
<evidence type="ECO:0000259" key="8">
    <source>
        <dbReference type="PROSITE" id="PS50157"/>
    </source>
</evidence>
<reference evidence="9 10" key="1">
    <citation type="submission" date="2018-04" db="EMBL/GenBank/DDBJ databases">
        <authorList>
            <person name="Zhang X."/>
            <person name="Yuan J."/>
            <person name="Li F."/>
            <person name="Xiang J."/>
        </authorList>
    </citation>
    <scope>NUCLEOTIDE SEQUENCE [LARGE SCALE GENOMIC DNA]</scope>
    <source>
        <tissue evidence="9">Muscle</tissue>
    </source>
</reference>
<dbReference type="GO" id="GO:0008270">
    <property type="term" value="F:zinc ion binding"/>
    <property type="evidence" value="ECO:0007669"/>
    <property type="project" value="UniProtKB-KW"/>
</dbReference>
<feature type="domain" description="C2H2-type" evidence="8">
    <location>
        <begin position="88"/>
        <end position="111"/>
    </location>
</feature>
<dbReference type="InterPro" id="IPR036236">
    <property type="entry name" value="Znf_C2H2_sf"/>
</dbReference>
<evidence type="ECO:0000256" key="2">
    <source>
        <dbReference type="ARBA" id="ARBA00022723"/>
    </source>
</evidence>
<dbReference type="STRING" id="6689.A0A3R7MSC0"/>
<dbReference type="GO" id="GO:0045893">
    <property type="term" value="P:positive regulation of DNA-templated transcription"/>
    <property type="evidence" value="ECO:0007669"/>
    <property type="project" value="UniProtKB-ARBA"/>
</dbReference>
<evidence type="ECO:0000256" key="1">
    <source>
        <dbReference type="ARBA" id="ARBA00004123"/>
    </source>
</evidence>
<dbReference type="InterPro" id="IPR013087">
    <property type="entry name" value="Znf_C2H2_type"/>
</dbReference>
<dbReference type="PROSITE" id="PS50157">
    <property type="entry name" value="ZINC_FINGER_C2H2_2"/>
    <property type="match status" value="2"/>
</dbReference>
<keyword evidence="10" id="KW-1185">Reference proteome</keyword>
<feature type="domain" description="C2H2-type" evidence="8">
    <location>
        <begin position="57"/>
        <end position="87"/>
    </location>
</feature>
<evidence type="ECO:0000256" key="3">
    <source>
        <dbReference type="ARBA" id="ARBA00022737"/>
    </source>
</evidence>
<evidence type="ECO:0000256" key="7">
    <source>
        <dbReference type="PROSITE-ProRule" id="PRU00042"/>
    </source>
</evidence>
<sequence length="130" mass="14326">MLSEAIKLPSVGMLTADLAEAAALIEVEAVLADEDDEELVPEDIAVDGMCGDSTPASSCRVCGKVFKGTKRKYRLERHMAIHTGEKPFPCPMCEYRANQKEHLNRHMRNLHRVLVSQGPDHTHHAHAAAT</sequence>
<proteinExistence type="predicted"/>
<dbReference type="SMART" id="SM00355">
    <property type="entry name" value="ZnF_C2H2"/>
    <property type="match status" value="2"/>
</dbReference>
<dbReference type="SUPFAM" id="SSF57667">
    <property type="entry name" value="beta-beta-alpha zinc fingers"/>
    <property type="match status" value="1"/>
</dbReference>
<keyword evidence="3" id="KW-0677">Repeat</keyword>
<comment type="caution">
    <text evidence="9">The sequence shown here is derived from an EMBL/GenBank/DDBJ whole genome shotgun (WGS) entry which is preliminary data.</text>
</comment>
<reference evidence="9 10" key="2">
    <citation type="submission" date="2019-01" db="EMBL/GenBank/DDBJ databases">
        <title>The decoding of complex shrimp genome reveals the adaptation for benthos swimmer, frequently molting mechanism and breeding impact on genome.</title>
        <authorList>
            <person name="Sun Y."/>
            <person name="Gao Y."/>
            <person name="Yu Y."/>
        </authorList>
    </citation>
    <scope>NUCLEOTIDE SEQUENCE [LARGE SCALE GENOMIC DNA]</scope>
    <source>
        <tissue evidence="9">Muscle</tissue>
    </source>
</reference>
<comment type="subcellular location">
    <subcellularLocation>
        <location evidence="1">Nucleus</location>
    </subcellularLocation>
</comment>
<keyword evidence="4 7" id="KW-0863">Zinc-finger</keyword>
<dbReference type="GO" id="GO:0000981">
    <property type="term" value="F:DNA-binding transcription factor activity, RNA polymerase II-specific"/>
    <property type="evidence" value="ECO:0007669"/>
    <property type="project" value="TreeGrafter"/>
</dbReference>
<evidence type="ECO:0000256" key="6">
    <source>
        <dbReference type="ARBA" id="ARBA00023242"/>
    </source>
</evidence>
<protein>
    <recommendedName>
        <fullName evidence="8">C2H2-type domain-containing protein</fullName>
    </recommendedName>
</protein>
<name>A0A3R7MSC0_PENVA</name>
<dbReference type="GO" id="GO:0005694">
    <property type="term" value="C:chromosome"/>
    <property type="evidence" value="ECO:0007669"/>
    <property type="project" value="UniProtKB-ARBA"/>
</dbReference>
<dbReference type="Gene3D" id="3.30.160.60">
    <property type="entry name" value="Classic Zinc Finger"/>
    <property type="match status" value="2"/>
</dbReference>
<evidence type="ECO:0000313" key="9">
    <source>
        <dbReference type="EMBL" id="ROT84667.1"/>
    </source>
</evidence>
<evidence type="ECO:0000256" key="4">
    <source>
        <dbReference type="ARBA" id="ARBA00022771"/>
    </source>
</evidence>
<dbReference type="FunFam" id="3.30.160.60:FF:001732">
    <property type="entry name" value="Zgc:162936"/>
    <property type="match status" value="1"/>
</dbReference>
<dbReference type="Proteomes" id="UP000283509">
    <property type="component" value="Unassembled WGS sequence"/>
</dbReference>
<dbReference type="Pfam" id="PF00096">
    <property type="entry name" value="zf-C2H2"/>
    <property type="match status" value="1"/>
</dbReference>
<keyword evidence="6" id="KW-0539">Nucleus</keyword>
<dbReference type="OrthoDB" id="6077919at2759"/>
<organism evidence="9 10">
    <name type="scientific">Penaeus vannamei</name>
    <name type="common">Whiteleg shrimp</name>
    <name type="synonym">Litopenaeus vannamei</name>
    <dbReference type="NCBI Taxonomy" id="6689"/>
    <lineage>
        <taxon>Eukaryota</taxon>
        <taxon>Metazoa</taxon>
        <taxon>Ecdysozoa</taxon>
        <taxon>Arthropoda</taxon>
        <taxon>Crustacea</taxon>
        <taxon>Multicrustacea</taxon>
        <taxon>Malacostraca</taxon>
        <taxon>Eumalacostraca</taxon>
        <taxon>Eucarida</taxon>
        <taxon>Decapoda</taxon>
        <taxon>Dendrobranchiata</taxon>
        <taxon>Penaeoidea</taxon>
        <taxon>Penaeidae</taxon>
        <taxon>Penaeus</taxon>
    </lineage>
</organism>
<dbReference type="EMBL" id="QCYY01000514">
    <property type="protein sequence ID" value="ROT84667.1"/>
    <property type="molecule type" value="Genomic_DNA"/>
</dbReference>
<keyword evidence="5" id="KW-0862">Zinc</keyword>
<dbReference type="PANTHER" id="PTHR24394:SF44">
    <property type="entry name" value="ZINC FINGER PROTEIN 271-LIKE"/>
    <property type="match status" value="1"/>
</dbReference>